<evidence type="ECO:0000256" key="1">
    <source>
        <dbReference type="ARBA" id="ARBA00001917"/>
    </source>
</evidence>
<dbReference type="PANTHER" id="PTHR23026">
    <property type="entry name" value="NADPH NITROREDUCTASE"/>
    <property type="match status" value="1"/>
</dbReference>
<keyword evidence="7" id="KW-0520">NAD</keyword>
<reference evidence="9" key="1">
    <citation type="journal article" date="2023" name="Int. J. Syst. Evol. Microbiol.">
        <title>Mesoterricola silvestris gen. nov., sp. nov., Mesoterricola sediminis sp. nov., Geothrix oryzae sp. nov., Geothrix edaphica sp. nov., Geothrix rubra sp. nov., and Geothrix limicola sp. nov., six novel members of Acidobacteriota isolated from soils.</title>
        <authorList>
            <person name="Itoh H."/>
            <person name="Sugisawa Y."/>
            <person name="Mise K."/>
            <person name="Xu Z."/>
            <person name="Kuniyasu M."/>
            <person name="Ushijima N."/>
            <person name="Kawano K."/>
            <person name="Kobayashi E."/>
            <person name="Shiratori Y."/>
            <person name="Masuda Y."/>
            <person name="Senoo K."/>
        </authorList>
    </citation>
    <scope>NUCLEOTIDE SEQUENCE</scope>
    <source>
        <strain evidence="9">W786</strain>
    </source>
</reference>
<keyword evidence="4" id="KW-0288">FMN</keyword>
<dbReference type="RefSeq" id="WP_243333512.1">
    <property type="nucleotide sequence ID" value="NZ_AP027081.1"/>
</dbReference>
<dbReference type="InterPro" id="IPR029479">
    <property type="entry name" value="Nitroreductase"/>
</dbReference>
<name>A0AA48GUN4_9BACT</name>
<evidence type="ECO:0000313" key="9">
    <source>
        <dbReference type="EMBL" id="BDU78099.1"/>
    </source>
</evidence>
<comment type="similarity">
    <text evidence="2">Belongs to the nitroreductase family.</text>
</comment>
<dbReference type="InterPro" id="IPR000415">
    <property type="entry name" value="Nitroreductase-like"/>
</dbReference>
<dbReference type="GO" id="GO:0046256">
    <property type="term" value="P:2,4,6-trinitrotoluene catabolic process"/>
    <property type="evidence" value="ECO:0007669"/>
    <property type="project" value="TreeGrafter"/>
</dbReference>
<evidence type="ECO:0000256" key="2">
    <source>
        <dbReference type="ARBA" id="ARBA00007118"/>
    </source>
</evidence>
<evidence type="ECO:0000256" key="7">
    <source>
        <dbReference type="ARBA" id="ARBA00023027"/>
    </source>
</evidence>
<evidence type="ECO:0000256" key="4">
    <source>
        <dbReference type="ARBA" id="ARBA00022643"/>
    </source>
</evidence>
<organism evidence="9 10">
    <name type="scientific">Mesoterricola sediminis</name>
    <dbReference type="NCBI Taxonomy" id="2927980"/>
    <lineage>
        <taxon>Bacteria</taxon>
        <taxon>Pseudomonadati</taxon>
        <taxon>Acidobacteriota</taxon>
        <taxon>Holophagae</taxon>
        <taxon>Holophagales</taxon>
        <taxon>Holophagaceae</taxon>
        <taxon>Mesoterricola</taxon>
    </lineage>
</organism>
<dbReference type="KEGG" id="msea:METESE_30570"/>
<dbReference type="InterPro" id="IPR050627">
    <property type="entry name" value="Nitroreductase/BluB"/>
</dbReference>
<evidence type="ECO:0000313" key="10">
    <source>
        <dbReference type="Proteomes" id="UP001228113"/>
    </source>
</evidence>
<comment type="cofactor">
    <cofactor evidence="1">
        <name>FMN</name>
        <dbReference type="ChEBI" id="CHEBI:58210"/>
    </cofactor>
</comment>
<gene>
    <name evidence="9" type="ORF">METESE_30570</name>
</gene>
<evidence type="ECO:0000256" key="3">
    <source>
        <dbReference type="ARBA" id="ARBA00022630"/>
    </source>
</evidence>
<protein>
    <submittedName>
        <fullName evidence="9">NAD(P)H-dependent oxidoreductase</fullName>
    </submittedName>
</protein>
<dbReference type="PANTHER" id="PTHR23026:SF125">
    <property type="entry name" value="OXYGEN-INSENSITIVE NAD(P)H NITROREDUCTASE"/>
    <property type="match status" value="1"/>
</dbReference>
<keyword evidence="5" id="KW-0521">NADP</keyword>
<dbReference type="InterPro" id="IPR033878">
    <property type="entry name" value="NfsB-like"/>
</dbReference>
<evidence type="ECO:0000256" key="6">
    <source>
        <dbReference type="ARBA" id="ARBA00023002"/>
    </source>
</evidence>
<dbReference type="AlphaFoldDB" id="A0AA48GUN4"/>
<keyword evidence="10" id="KW-1185">Reference proteome</keyword>
<accession>A0AA48GUN4</accession>
<dbReference type="EMBL" id="AP027081">
    <property type="protein sequence ID" value="BDU78099.1"/>
    <property type="molecule type" value="Genomic_DNA"/>
</dbReference>
<feature type="domain" description="Nitroreductase" evidence="8">
    <location>
        <begin position="16"/>
        <end position="192"/>
    </location>
</feature>
<dbReference type="Gene3D" id="3.40.109.10">
    <property type="entry name" value="NADH Oxidase"/>
    <property type="match status" value="1"/>
</dbReference>
<keyword evidence="3" id="KW-0285">Flavoprotein</keyword>
<dbReference type="GO" id="GO:0005829">
    <property type="term" value="C:cytosol"/>
    <property type="evidence" value="ECO:0007669"/>
    <property type="project" value="TreeGrafter"/>
</dbReference>
<evidence type="ECO:0000259" key="8">
    <source>
        <dbReference type="Pfam" id="PF00881"/>
    </source>
</evidence>
<sequence length="216" mass="23465">MTAALSAQDLLTVQNRRYATKKFETTPIPAETWAALEASLVLTPSSFGLQPWKFLVVSDPAVRAKLKEASWGQAQVEEASHLVVFLAKDTLSAEDVQHFIARIAEVRGVAPESLAGYRDMMVGTLVTGPRAAHIQEWATRQVYIALGNFMTSAALLGVDTCPMEGLDPARYDEILGLAGTGYHTVCACPAGYRSGDDKYAALAKVRFPVEEIVVHR</sequence>
<proteinExistence type="inferred from homology"/>
<keyword evidence="6" id="KW-0560">Oxidoreductase</keyword>
<dbReference type="Pfam" id="PF00881">
    <property type="entry name" value="Nitroreductase"/>
    <property type="match status" value="1"/>
</dbReference>
<dbReference type="CDD" id="cd02149">
    <property type="entry name" value="NfsB-like"/>
    <property type="match status" value="1"/>
</dbReference>
<evidence type="ECO:0000256" key="5">
    <source>
        <dbReference type="ARBA" id="ARBA00022857"/>
    </source>
</evidence>
<dbReference type="Proteomes" id="UP001228113">
    <property type="component" value="Chromosome"/>
</dbReference>
<dbReference type="SUPFAM" id="SSF55469">
    <property type="entry name" value="FMN-dependent nitroreductase-like"/>
    <property type="match status" value="1"/>
</dbReference>
<dbReference type="GO" id="GO:0046857">
    <property type="term" value="F:oxidoreductase activity, acting on other nitrogenous compounds as donors, with NAD or NADP as acceptor"/>
    <property type="evidence" value="ECO:0007669"/>
    <property type="project" value="TreeGrafter"/>
</dbReference>